<sequence length="86" mass="9732">MVKVPCVSQTGGRFDFQNLAIEHATPVTGKLEPVAYIGTEIILHQPFSDQVWLGQSPSQLFWRMREFTLDKICQGFTVSRSHHLSS</sequence>
<organism evidence="1 2">
    <name type="scientific">Pelagibacterium lentulum</name>
    <dbReference type="NCBI Taxonomy" id="2029865"/>
    <lineage>
        <taxon>Bacteria</taxon>
        <taxon>Pseudomonadati</taxon>
        <taxon>Pseudomonadota</taxon>
        <taxon>Alphaproteobacteria</taxon>
        <taxon>Hyphomicrobiales</taxon>
        <taxon>Devosiaceae</taxon>
        <taxon>Pelagibacterium</taxon>
    </lineage>
</organism>
<dbReference type="EMBL" id="BMKB01000005">
    <property type="protein sequence ID" value="GGA59221.1"/>
    <property type="molecule type" value="Genomic_DNA"/>
</dbReference>
<dbReference type="AlphaFoldDB" id="A0A916RJ44"/>
<protein>
    <submittedName>
        <fullName evidence="1">Uncharacterized protein</fullName>
    </submittedName>
</protein>
<evidence type="ECO:0000313" key="2">
    <source>
        <dbReference type="Proteomes" id="UP000596977"/>
    </source>
</evidence>
<dbReference type="Proteomes" id="UP000596977">
    <property type="component" value="Unassembled WGS sequence"/>
</dbReference>
<name>A0A916RJ44_9HYPH</name>
<comment type="caution">
    <text evidence="1">The sequence shown here is derived from an EMBL/GenBank/DDBJ whole genome shotgun (WGS) entry which is preliminary data.</text>
</comment>
<reference evidence="1 2" key="1">
    <citation type="journal article" date="2014" name="Int. J. Syst. Evol. Microbiol.">
        <title>Complete genome sequence of Corynebacterium casei LMG S-19264T (=DSM 44701T), isolated from a smear-ripened cheese.</title>
        <authorList>
            <consortium name="US DOE Joint Genome Institute (JGI-PGF)"/>
            <person name="Walter F."/>
            <person name="Albersmeier A."/>
            <person name="Kalinowski J."/>
            <person name="Ruckert C."/>
        </authorList>
    </citation>
    <scope>NUCLEOTIDE SEQUENCE [LARGE SCALE GENOMIC DNA]</scope>
    <source>
        <strain evidence="1 2">CGMCC 1.15896</strain>
    </source>
</reference>
<evidence type="ECO:0000313" key="1">
    <source>
        <dbReference type="EMBL" id="GGA59221.1"/>
    </source>
</evidence>
<accession>A0A916RJ44</accession>
<keyword evidence="2" id="KW-1185">Reference proteome</keyword>
<gene>
    <name evidence="1" type="ORF">GCM10011499_31670</name>
</gene>
<proteinExistence type="predicted"/>